<evidence type="ECO:0000313" key="3">
    <source>
        <dbReference type="EMBL" id="KAG9231094.1"/>
    </source>
</evidence>
<dbReference type="AlphaFoldDB" id="A0A9P7YCA9"/>
<dbReference type="OrthoDB" id="538223at2759"/>
<gene>
    <name evidence="3" type="ORF">BJ875DRAFT_518154</name>
</gene>
<dbReference type="InterPro" id="IPR056884">
    <property type="entry name" value="NPHP3-like_N"/>
</dbReference>
<sequence>MDEITVLRGLLYLLLNQHPSLVSHVQKKHDHAGKALVEDADAWTALCEIFKNILRDPNLNNIYLIIDALNECETDLPKLLDFIVQQSPTSSRVKWIVSSRNWPDIEEKLEMAGCKVRLCLELNPESVSTAVGSFIQYKVSQLVERKKYNDKTRDTVLDYLSFHADGTFLWIALVCQNLENISGRKAVAKLSTFSPDSILSTSG</sequence>
<dbReference type="Proteomes" id="UP000824998">
    <property type="component" value="Unassembled WGS sequence"/>
</dbReference>
<protein>
    <submittedName>
        <fullName evidence="3">NACHT domain-containing protein</fullName>
    </submittedName>
</protein>
<name>A0A9P7YCA9_9HELO</name>
<comment type="caution">
    <text evidence="3">The sequence shown here is derived from an EMBL/GenBank/DDBJ whole genome shotgun (WGS) entry which is preliminary data.</text>
</comment>
<reference evidence="3" key="1">
    <citation type="journal article" date="2021" name="IMA Fungus">
        <title>Genomic characterization of three marine fungi, including Emericellopsis atlantica sp. nov. with signatures of a generalist lifestyle and marine biomass degradation.</title>
        <authorList>
            <person name="Hagestad O.C."/>
            <person name="Hou L."/>
            <person name="Andersen J.H."/>
            <person name="Hansen E.H."/>
            <person name="Altermark B."/>
            <person name="Li C."/>
            <person name="Kuhnert E."/>
            <person name="Cox R.J."/>
            <person name="Crous P.W."/>
            <person name="Spatafora J.W."/>
            <person name="Lail K."/>
            <person name="Amirebrahimi M."/>
            <person name="Lipzen A."/>
            <person name="Pangilinan J."/>
            <person name="Andreopoulos W."/>
            <person name="Hayes R.D."/>
            <person name="Ng V."/>
            <person name="Grigoriev I.V."/>
            <person name="Jackson S.A."/>
            <person name="Sutton T.D.S."/>
            <person name="Dobson A.D.W."/>
            <person name="Rama T."/>
        </authorList>
    </citation>
    <scope>NUCLEOTIDE SEQUENCE</scope>
    <source>
        <strain evidence="3">TRa018bII</strain>
    </source>
</reference>
<dbReference type="Pfam" id="PF24883">
    <property type="entry name" value="NPHP3_N"/>
    <property type="match status" value="1"/>
</dbReference>
<dbReference type="EMBL" id="MU251625">
    <property type="protein sequence ID" value="KAG9231094.1"/>
    <property type="molecule type" value="Genomic_DNA"/>
</dbReference>
<accession>A0A9P7YCA9</accession>
<keyword evidence="4" id="KW-1185">Reference proteome</keyword>
<feature type="domain" description="Nephrocystin 3-like N-terminal" evidence="2">
    <location>
        <begin position="5"/>
        <end position="100"/>
    </location>
</feature>
<keyword evidence="1" id="KW-0677">Repeat</keyword>
<dbReference type="PANTHER" id="PTHR10039">
    <property type="entry name" value="AMELOGENIN"/>
    <property type="match status" value="1"/>
</dbReference>
<evidence type="ECO:0000259" key="2">
    <source>
        <dbReference type="Pfam" id="PF24883"/>
    </source>
</evidence>
<proteinExistence type="predicted"/>
<evidence type="ECO:0000313" key="4">
    <source>
        <dbReference type="Proteomes" id="UP000824998"/>
    </source>
</evidence>
<organism evidence="3 4">
    <name type="scientific">Amylocarpus encephaloides</name>
    <dbReference type="NCBI Taxonomy" id="45428"/>
    <lineage>
        <taxon>Eukaryota</taxon>
        <taxon>Fungi</taxon>
        <taxon>Dikarya</taxon>
        <taxon>Ascomycota</taxon>
        <taxon>Pezizomycotina</taxon>
        <taxon>Leotiomycetes</taxon>
        <taxon>Helotiales</taxon>
        <taxon>Helotiales incertae sedis</taxon>
        <taxon>Amylocarpus</taxon>
    </lineage>
</organism>
<evidence type="ECO:0000256" key="1">
    <source>
        <dbReference type="ARBA" id="ARBA00022737"/>
    </source>
</evidence>